<dbReference type="EMBL" id="JAUEPS010000027">
    <property type="protein sequence ID" value="KAK0454241.1"/>
    <property type="molecule type" value="Genomic_DNA"/>
</dbReference>
<accession>A0AA39K6I1</accession>
<name>A0AA39K6I1_ARMTA</name>
<dbReference type="Proteomes" id="UP001175211">
    <property type="component" value="Unassembled WGS sequence"/>
</dbReference>
<protein>
    <submittedName>
        <fullName evidence="1">Uncharacterized protein</fullName>
    </submittedName>
</protein>
<proteinExistence type="predicted"/>
<gene>
    <name evidence="1" type="ORF">EV420DRAFT_1273084</name>
</gene>
<sequence length="51" mass="5714">MGRNSGSEKIQISEDINPKGILRILGGMNIVHTEDNKVSYFRRIINGGKKK</sequence>
<dbReference type="GeneID" id="85351286"/>
<evidence type="ECO:0000313" key="2">
    <source>
        <dbReference type="Proteomes" id="UP001175211"/>
    </source>
</evidence>
<keyword evidence="2" id="KW-1185">Reference proteome</keyword>
<organism evidence="1 2">
    <name type="scientific">Armillaria tabescens</name>
    <name type="common">Ringless honey mushroom</name>
    <name type="synonym">Agaricus tabescens</name>
    <dbReference type="NCBI Taxonomy" id="1929756"/>
    <lineage>
        <taxon>Eukaryota</taxon>
        <taxon>Fungi</taxon>
        <taxon>Dikarya</taxon>
        <taxon>Basidiomycota</taxon>
        <taxon>Agaricomycotina</taxon>
        <taxon>Agaricomycetes</taxon>
        <taxon>Agaricomycetidae</taxon>
        <taxon>Agaricales</taxon>
        <taxon>Marasmiineae</taxon>
        <taxon>Physalacriaceae</taxon>
        <taxon>Desarmillaria</taxon>
    </lineage>
</organism>
<reference evidence="1" key="1">
    <citation type="submission" date="2023-06" db="EMBL/GenBank/DDBJ databases">
        <authorList>
            <consortium name="Lawrence Berkeley National Laboratory"/>
            <person name="Ahrendt S."/>
            <person name="Sahu N."/>
            <person name="Indic B."/>
            <person name="Wong-Bajracharya J."/>
            <person name="Merenyi Z."/>
            <person name="Ke H.-M."/>
            <person name="Monk M."/>
            <person name="Kocsube S."/>
            <person name="Drula E."/>
            <person name="Lipzen A."/>
            <person name="Balint B."/>
            <person name="Henrissat B."/>
            <person name="Andreopoulos B."/>
            <person name="Martin F.M."/>
            <person name="Harder C.B."/>
            <person name="Rigling D."/>
            <person name="Ford K.L."/>
            <person name="Foster G.D."/>
            <person name="Pangilinan J."/>
            <person name="Papanicolaou A."/>
            <person name="Barry K."/>
            <person name="LaButti K."/>
            <person name="Viragh M."/>
            <person name="Koriabine M."/>
            <person name="Yan M."/>
            <person name="Riley R."/>
            <person name="Champramary S."/>
            <person name="Plett K.L."/>
            <person name="Tsai I.J."/>
            <person name="Slot J."/>
            <person name="Sipos G."/>
            <person name="Plett J."/>
            <person name="Nagy L.G."/>
            <person name="Grigoriev I.V."/>
        </authorList>
    </citation>
    <scope>NUCLEOTIDE SEQUENCE</scope>
    <source>
        <strain evidence="1">CCBAS 213</strain>
    </source>
</reference>
<dbReference type="RefSeq" id="XP_060328629.1">
    <property type="nucleotide sequence ID" value="XM_060467738.1"/>
</dbReference>
<dbReference type="AlphaFoldDB" id="A0AA39K6I1"/>
<evidence type="ECO:0000313" key="1">
    <source>
        <dbReference type="EMBL" id="KAK0454241.1"/>
    </source>
</evidence>
<comment type="caution">
    <text evidence="1">The sequence shown here is derived from an EMBL/GenBank/DDBJ whole genome shotgun (WGS) entry which is preliminary data.</text>
</comment>